<keyword evidence="1" id="KW-0732">Signal</keyword>
<gene>
    <name evidence="3" type="ORF">C942_04186</name>
</gene>
<dbReference type="Proteomes" id="UP000011134">
    <property type="component" value="Unassembled WGS sequence"/>
</dbReference>
<feature type="domain" description="Amidohydrolase-related" evidence="2">
    <location>
        <begin position="80"/>
        <end position="436"/>
    </location>
</feature>
<dbReference type="AlphaFoldDB" id="L8JDZ4"/>
<feature type="chain" id="PRO_5003993816" evidence="1">
    <location>
        <begin position="23"/>
        <end position="446"/>
    </location>
</feature>
<dbReference type="InterPro" id="IPR006680">
    <property type="entry name" value="Amidohydro-rel"/>
</dbReference>
<evidence type="ECO:0000313" key="3">
    <source>
        <dbReference type="EMBL" id="ELR66488.1"/>
    </source>
</evidence>
<dbReference type="PANTHER" id="PTHR43135:SF3">
    <property type="entry name" value="ALPHA-D-RIBOSE 1-METHYLPHOSPHONATE 5-TRIPHOSPHATE DIPHOSPHATASE"/>
    <property type="match status" value="1"/>
</dbReference>
<keyword evidence="4" id="KW-1185">Reference proteome</keyword>
<feature type="signal peptide" evidence="1">
    <location>
        <begin position="1"/>
        <end position="22"/>
    </location>
</feature>
<dbReference type="SUPFAM" id="SSF51556">
    <property type="entry name" value="Metallo-dependent hydrolases"/>
    <property type="match status" value="1"/>
</dbReference>
<dbReference type="RefSeq" id="WP_007463153.1">
    <property type="nucleotide sequence ID" value="NZ_AMZO01000006.1"/>
</dbReference>
<dbReference type="EMBL" id="AMZO01000006">
    <property type="protein sequence ID" value="ELR66488.1"/>
    <property type="molecule type" value="Genomic_DNA"/>
</dbReference>
<dbReference type="InterPro" id="IPR051781">
    <property type="entry name" value="Metallo-dep_Hydrolase"/>
</dbReference>
<comment type="caution">
    <text evidence="3">The sequence shown here is derived from an EMBL/GenBank/DDBJ whole genome shotgun (WGS) entry which is preliminary data.</text>
</comment>
<name>L8JDZ4_9GAMM</name>
<dbReference type="InterPro" id="IPR057744">
    <property type="entry name" value="OTAase-like"/>
</dbReference>
<dbReference type="PANTHER" id="PTHR43135">
    <property type="entry name" value="ALPHA-D-RIBOSE 1-METHYLPHOSPHONATE 5-TRIPHOSPHATE DIPHOSPHATASE"/>
    <property type="match status" value="1"/>
</dbReference>
<dbReference type="Pfam" id="PF01979">
    <property type="entry name" value="Amidohydro_1"/>
    <property type="match status" value="1"/>
</dbReference>
<accession>L8JDZ4</accession>
<dbReference type="GO" id="GO:0016810">
    <property type="term" value="F:hydrolase activity, acting on carbon-nitrogen (but not peptide) bonds"/>
    <property type="evidence" value="ECO:0007669"/>
    <property type="project" value="InterPro"/>
</dbReference>
<dbReference type="InterPro" id="IPR032466">
    <property type="entry name" value="Metal_Hydrolase"/>
</dbReference>
<dbReference type="Gene3D" id="2.30.40.10">
    <property type="entry name" value="Urease, subunit C, domain 1"/>
    <property type="match status" value="1"/>
</dbReference>
<reference evidence="3 4" key="1">
    <citation type="submission" date="2012-12" db="EMBL/GenBank/DDBJ databases">
        <title>Genome Assembly of Photobacterium sp. AK15.</title>
        <authorList>
            <person name="Khatri I."/>
            <person name="Vaidya B."/>
            <person name="Srinivas T.N.R."/>
            <person name="Subramanian S."/>
            <person name="Pinnaka A."/>
        </authorList>
    </citation>
    <scope>NUCLEOTIDE SEQUENCE [LARGE SCALE GENOMIC DNA]</scope>
    <source>
        <strain evidence="3 4">AK15</strain>
    </source>
</reference>
<evidence type="ECO:0000259" key="2">
    <source>
        <dbReference type="Pfam" id="PF01979"/>
    </source>
</evidence>
<dbReference type="CDD" id="cd01299">
    <property type="entry name" value="Met_dep_hydrolase_A"/>
    <property type="match status" value="1"/>
</dbReference>
<proteinExistence type="predicted"/>
<evidence type="ECO:0000256" key="1">
    <source>
        <dbReference type="SAM" id="SignalP"/>
    </source>
</evidence>
<sequence length="446" mass="48839">MMKVVKTLAITLAILISQQSFAVEKETKQILFKDVNVFDGTNEKLLQGINVLIEDNMITAVGQETDVSKDALIINGNGMTLIPGLIDMHAHFCIQEGMLVGRDDYDQMAMGARAHKSMMQYLDQGFTTARDAGCNILGIAKAINNGLLEGPRLFPSGGFLSQTGGHADTGSFNDIPGRVDDLERHGFGYIVDGVTESRRAARQNLRAGATQIKIMAGGGVASEFDPIHMTQLSLDEMKTIVEVAEDYGTYVMAHAYHDRSVNRAIDAGVKVIEHNFLVSEDTIKRMKEEGVALSAQAVMSLEAFAEPEKITFFSPMQKAKAALVNKGAKQMFGWAREQQLLIVTGGDMFGPSYNTRQADNMVWMSKVGFTPYEIMKMGTSNAAEVLSWSGEMNPYKYGKLGVIEPGAYADVVLIDGNPLQDITILNDYKDKFKVIIKDGSIHKNSL</sequence>
<dbReference type="InterPro" id="IPR011059">
    <property type="entry name" value="Metal-dep_hydrolase_composite"/>
</dbReference>
<dbReference type="PATRIC" id="fig|1056511.3.peg.1016"/>
<organism evidence="3 4">
    <name type="scientific">Photobacterium marinum</name>
    <dbReference type="NCBI Taxonomy" id="1056511"/>
    <lineage>
        <taxon>Bacteria</taxon>
        <taxon>Pseudomonadati</taxon>
        <taxon>Pseudomonadota</taxon>
        <taxon>Gammaproteobacteria</taxon>
        <taxon>Vibrionales</taxon>
        <taxon>Vibrionaceae</taxon>
        <taxon>Photobacterium</taxon>
    </lineage>
</organism>
<protein>
    <submittedName>
        <fullName evidence="3">Prolidase</fullName>
    </submittedName>
</protein>
<dbReference type="Gene3D" id="3.20.20.140">
    <property type="entry name" value="Metal-dependent hydrolases"/>
    <property type="match status" value="1"/>
</dbReference>
<evidence type="ECO:0000313" key="4">
    <source>
        <dbReference type="Proteomes" id="UP000011134"/>
    </source>
</evidence>
<dbReference type="SUPFAM" id="SSF51338">
    <property type="entry name" value="Composite domain of metallo-dependent hydrolases"/>
    <property type="match status" value="2"/>
</dbReference>